<feature type="signal peptide" evidence="7">
    <location>
        <begin position="1"/>
        <end position="27"/>
    </location>
</feature>
<dbReference type="GO" id="GO:0007155">
    <property type="term" value="P:cell adhesion"/>
    <property type="evidence" value="ECO:0007669"/>
    <property type="project" value="UniProtKB-KW"/>
</dbReference>
<keyword evidence="5" id="KW-0130">Cell adhesion</keyword>
<evidence type="ECO:0000256" key="5">
    <source>
        <dbReference type="ARBA" id="ARBA00022889"/>
    </source>
</evidence>
<protein>
    <submittedName>
        <fullName evidence="9">Chaplin</fullName>
    </submittedName>
</protein>
<keyword evidence="10" id="KW-1185">Reference proteome</keyword>
<proteinExistence type="predicted"/>
<dbReference type="EMBL" id="JADPRT010000003">
    <property type="protein sequence ID" value="MBF9068099.1"/>
    <property type="molecule type" value="Genomic_DNA"/>
</dbReference>
<evidence type="ECO:0000256" key="2">
    <source>
        <dbReference type="ARBA" id="ARBA00022512"/>
    </source>
</evidence>
<feature type="chain" id="PRO_5037366548" evidence="7">
    <location>
        <begin position="28"/>
        <end position="114"/>
    </location>
</feature>
<dbReference type="InterPro" id="IPR005528">
    <property type="entry name" value="ChpA-H"/>
</dbReference>
<evidence type="ECO:0000259" key="8">
    <source>
        <dbReference type="PROSITE" id="PS51884"/>
    </source>
</evidence>
<dbReference type="AlphaFoldDB" id="A0A931AZ38"/>
<keyword evidence="2" id="KW-0134">Cell wall</keyword>
<keyword evidence="3" id="KW-0964">Secreted</keyword>
<evidence type="ECO:0000256" key="4">
    <source>
        <dbReference type="ARBA" id="ARBA00022729"/>
    </source>
</evidence>
<dbReference type="PROSITE" id="PS51884">
    <property type="entry name" value="CHAPLIN"/>
    <property type="match status" value="1"/>
</dbReference>
<evidence type="ECO:0000313" key="10">
    <source>
        <dbReference type="Proteomes" id="UP000657385"/>
    </source>
</evidence>
<feature type="domain" description="Chaplin" evidence="8">
    <location>
        <begin position="38"/>
        <end position="78"/>
    </location>
</feature>
<accession>A0A931AZ38</accession>
<dbReference type="Pfam" id="PF03777">
    <property type="entry name" value="ChpA-C"/>
    <property type="match status" value="1"/>
</dbReference>
<organism evidence="9 10">
    <name type="scientific">Streptacidiphilus fuscans</name>
    <dbReference type="NCBI Taxonomy" id="2789292"/>
    <lineage>
        <taxon>Bacteria</taxon>
        <taxon>Bacillati</taxon>
        <taxon>Actinomycetota</taxon>
        <taxon>Actinomycetes</taxon>
        <taxon>Kitasatosporales</taxon>
        <taxon>Streptomycetaceae</taxon>
        <taxon>Streptacidiphilus</taxon>
    </lineage>
</organism>
<gene>
    <name evidence="9" type="ORF">I2501_08610</name>
</gene>
<reference evidence="9" key="1">
    <citation type="submission" date="2020-11" db="EMBL/GenBank/DDBJ databases">
        <title>Isolation and identification of active actinomycetes.</title>
        <authorList>
            <person name="Yu B."/>
        </authorList>
    </citation>
    <scope>NUCLEOTIDE SEQUENCE</scope>
    <source>
        <strain evidence="9">NEAU-YB345</strain>
    </source>
</reference>
<keyword evidence="4 7" id="KW-0732">Signal</keyword>
<name>A0A931AZ38_9ACTN</name>
<evidence type="ECO:0000256" key="1">
    <source>
        <dbReference type="ARBA" id="ARBA00004191"/>
    </source>
</evidence>
<dbReference type="Proteomes" id="UP000657385">
    <property type="component" value="Unassembled WGS sequence"/>
</dbReference>
<keyword evidence="6" id="KW-0034">Amyloid</keyword>
<evidence type="ECO:0000313" key="9">
    <source>
        <dbReference type="EMBL" id="MBF9068099.1"/>
    </source>
</evidence>
<comment type="subcellular location">
    <subcellularLocation>
        <location evidence="1">Secreted</location>
        <location evidence="1">Cell wall</location>
    </subcellularLocation>
</comment>
<evidence type="ECO:0000256" key="6">
    <source>
        <dbReference type="ARBA" id="ARBA00023087"/>
    </source>
</evidence>
<sequence length="114" mass="11721">MRKSSRLAAIGTIAAGLILAGAGAASADATANGIAANSPGFLSGNLIQIPVHIPINVCGNSINVVGAANPAYGNYCANGGDEHAGDHGVWMHHMWWHHDDDATGWNHDHDGDCD</sequence>
<evidence type="ECO:0000256" key="3">
    <source>
        <dbReference type="ARBA" id="ARBA00022525"/>
    </source>
</evidence>
<evidence type="ECO:0000256" key="7">
    <source>
        <dbReference type="SAM" id="SignalP"/>
    </source>
</evidence>
<dbReference type="RefSeq" id="WP_196193268.1">
    <property type="nucleotide sequence ID" value="NZ_JADPRT010000003.1"/>
</dbReference>
<comment type="caution">
    <text evidence="9">The sequence shown here is derived from an EMBL/GenBank/DDBJ whole genome shotgun (WGS) entry which is preliminary data.</text>
</comment>